<dbReference type="AlphaFoldDB" id="A0AAV5KC20"/>
<protein>
    <submittedName>
        <fullName evidence="1">Uncharacterized protein</fullName>
    </submittedName>
</protein>
<accession>A0AAV5KC20</accession>
<proteinExistence type="predicted"/>
<gene>
    <name evidence="1" type="ORF">SLEP1_g32002</name>
</gene>
<dbReference type="Proteomes" id="UP001054252">
    <property type="component" value="Unassembled WGS sequence"/>
</dbReference>
<evidence type="ECO:0000313" key="2">
    <source>
        <dbReference type="Proteomes" id="UP001054252"/>
    </source>
</evidence>
<dbReference type="EMBL" id="BPVZ01000059">
    <property type="protein sequence ID" value="GKV22106.1"/>
    <property type="molecule type" value="Genomic_DNA"/>
</dbReference>
<reference evidence="1 2" key="1">
    <citation type="journal article" date="2021" name="Commun. Biol.">
        <title>The genome of Shorea leprosula (Dipterocarpaceae) highlights the ecological relevance of drought in aseasonal tropical rainforests.</title>
        <authorList>
            <person name="Ng K.K.S."/>
            <person name="Kobayashi M.J."/>
            <person name="Fawcett J.A."/>
            <person name="Hatakeyama M."/>
            <person name="Paape T."/>
            <person name="Ng C.H."/>
            <person name="Ang C.C."/>
            <person name="Tnah L.H."/>
            <person name="Lee C.T."/>
            <person name="Nishiyama T."/>
            <person name="Sese J."/>
            <person name="O'Brien M.J."/>
            <person name="Copetti D."/>
            <person name="Mohd Noor M.I."/>
            <person name="Ong R.C."/>
            <person name="Putra M."/>
            <person name="Sireger I.Z."/>
            <person name="Indrioko S."/>
            <person name="Kosugi Y."/>
            <person name="Izuno A."/>
            <person name="Isagi Y."/>
            <person name="Lee S.L."/>
            <person name="Shimizu K.K."/>
        </authorList>
    </citation>
    <scope>NUCLEOTIDE SEQUENCE [LARGE SCALE GENOMIC DNA]</scope>
    <source>
        <strain evidence="1">214</strain>
    </source>
</reference>
<organism evidence="1 2">
    <name type="scientific">Rubroshorea leprosula</name>
    <dbReference type="NCBI Taxonomy" id="152421"/>
    <lineage>
        <taxon>Eukaryota</taxon>
        <taxon>Viridiplantae</taxon>
        <taxon>Streptophyta</taxon>
        <taxon>Embryophyta</taxon>
        <taxon>Tracheophyta</taxon>
        <taxon>Spermatophyta</taxon>
        <taxon>Magnoliopsida</taxon>
        <taxon>eudicotyledons</taxon>
        <taxon>Gunneridae</taxon>
        <taxon>Pentapetalae</taxon>
        <taxon>rosids</taxon>
        <taxon>malvids</taxon>
        <taxon>Malvales</taxon>
        <taxon>Dipterocarpaceae</taxon>
        <taxon>Rubroshorea</taxon>
    </lineage>
</organism>
<evidence type="ECO:0000313" key="1">
    <source>
        <dbReference type="EMBL" id="GKV22106.1"/>
    </source>
</evidence>
<sequence length="249" mass="26736">MPTHVAPDCLRTPSHVLFATSRHGPGINAFAGKARYVLRDPPCTCVLVFVCVVAATPCCDTNTLVLHARVHASACASTCTRARVRARTPQRCLAYPLDAGHTPCVPVVAAPCHDALDFTTELAYRDRRLLSCRFYTLPFEPECPPPPPPEPECPPPPPPEPECPPPPPPTCHECLPCIDCKPDAVPAQPRVIGGTAYAPPSGASGTAPYFPDYKLNPDFGSASTSNIHRKLFDICSAISLLLATILCFF</sequence>
<name>A0AAV5KC20_9ROSI</name>
<comment type="caution">
    <text evidence="1">The sequence shown here is derived from an EMBL/GenBank/DDBJ whole genome shotgun (WGS) entry which is preliminary data.</text>
</comment>
<keyword evidence="2" id="KW-1185">Reference proteome</keyword>